<name>A0ABV2JHM5_9STRE</name>
<feature type="compositionally biased region" description="Basic and acidic residues" evidence="1">
    <location>
        <begin position="417"/>
        <end position="441"/>
    </location>
</feature>
<dbReference type="RefSeq" id="WP_354279415.1">
    <property type="nucleotide sequence ID" value="NZ_JBEPMK010000001.1"/>
</dbReference>
<dbReference type="Gene3D" id="2.60.40.10">
    <property type="entry name" value="Immunoglobulins"/>
    <property type="match status" value="1"/>
</dbReference>
<feature type="region of interest" description="Disordered" evidence="1">
    <location>
        <begin position="417"/>
        <end position="471"/>
    </location>
</feature>
<dbReference type="InterPro" id="IPR013783">
    <property type="entry name" value="Ig-like_fold"/>
</dbReference>
<gene>
    <name evidence="2" type="ORF">ABID27_000023</name>
</gene>
<evidence type="ECO:0000313" key="3">
    <source>
        <dbReference type="Proteomes" id="UP001549055"/>
    </source>
</evidence>
<organism evidence="2 3">
    <name type="scientific">Streptococcus gallinaceus</name>
    <dbReference type="NCBI Taxonomy" id="165758"/>
    <lineage>
        <taxon>Bacteria</taxon>
        <taxon>Bacillati</taxon>
        <taxon>Bacillota</taxon>
        <taxon>Bacilli</taxon>
        <taxon>Lactobacillales</taxon>
        <taxon>Streptococcaceae</taxon>
        <taxon>Streptococcus</taxon>
    </lineage>
</organism>
<reference evidence="2 3" key="1">
    <citation type="submission" date="2024-06" db="EMBL/GenBank/DDBJ databases">
        <title>Genomic Encyclopedia of Type Strains, Phase IV (KMG-IV): sequencing the most valuable type-strain genomes for metagenomic binning, comparative biology and taxonomic classification.</title>
        <authorList>
            <person name="Goeker M."/>
        </authorList>
    </citation>
    <scope>NUCLEOTIDE SEQUENCE [LARGE SCALE GENOMIC DNA]</scope>
    <source>
        <strain evidence="2 3">DSM 15349</strain>
    </source>
</reference>
<proteinExistence type="predicted"/>
<accession>A0ABV2JHM5</accession>
<dbReference type="EMBL" id="JBEPMK010000001">
    <property type="protein sequence ID" value="MET3643406.1"/>
    <property type="molecule type" value="Genomic_DNA"/>
</dbReference>
<evidence type="ECO:0000313" key="2">
    <source>
        <dbReference type="EMBL" id="MET3643406.1"/>
    </source>
</evidence>
<evidence type="ECO:0000256" key="1">
    <source>
        <dbReference type="SAM" id="MobiDB-lite"/>
    </source>
</evidence>
<dbReference type="Proteomes" id="UP001549055">
    <property type="component" value="Unassembled WGS sequence"/>
</dbReference>
<keyword evidence="3" id="KW-1185">Reference proteome</keyword>
<protein>
    <submittedName>
        <fullName evidence="2">Uncharacterized protein</fullName>
    </submittedName>
</protein>
<comment type="caution">
    <text evidence="2">The sequence shown here is derived from an EMBL/GenBank/DDBJ whole genome shotgun (WGS) entry which is preliminary data.</text>
</comment>
<sequence>MKHVSYRKLSLLTVETLSGLAVYMAGPNAALAEEAAPRVASIGQEFNFVATILDKDDHALAGKEVVVSDVTDGVAKVVASAKTGANGQATFSNLPLSRSLSVSVDGVVKGYTVRTDVAGSTQTGSFKADGVGTAAPSYSKQSIILTIRDQEGEVYSGQSVSLKTKEGKEVGKGISDASGKVVFADKLVDGTFYDVFVNGVQKDPILPEQSRSLLIERLASAIPSPAPKEADATPVKGSFSFTATVLDKDQRVIPGKEVRLYDITDGKSVELAVQKTDDKGQVRFDNLPLSRNISVNVDGKPQGYTVRTDQDKSQKAAAFYVEGKGTQKVTFSAGKAIIKVVNEESEALAGQEVVLKNKLGLEVAKGVTDKTGHVTFENSLLDGTIYTAVVNGVEMTKPVTTGSSTTFFLAGDQIKKEEPKAKQDKTDSAYKEDKPSKESKSAETSSMAADKKSEHDYSNVSKSSYWKRESS</sequence>